<dbReference type="Gramene" id="MELO3C034782.2.1">
    <property type="protein sequence ID" value="MELO3C034782.2.1"/>
    <property type="gene ID" value="MELO3C034782.2"/>
</dbReference>
<accession>A0A9I9EJN2</accession>
<reference evidence="1" key="1">
    <citation type="submission" date="2023-03" db="UniProtKB">
        <authorList>
            <consortium name="EnsemblPlants"/>
        </authorList>
    </citation>
    <scope>IDENTIFICATION</scope>
</reference>
<organism evidence="1">
    <name type="scientific">Cucumis melo</name>
    <name type="common">Muskmelon</name>
    <dbReference type="NCBI Taxonomy" id="3656"/>
    <lineage>
        <taxon>Eukaryota</taxon>
        <taxon>Viridiplantae</taxon>
        <taxon>Streptophyta</taxon>
        <taxon>Embryophyta</taxon>
        <taxon>Tracheophyta</taxon>
        <taxon>Spermatophyta</taxon>
        <taxon>Magnoliopsida</taxon>
        <taxon>eudicotyledons</taxon>
        <taxon>Gunneridae</taxon>
        <taxon>Pentapetalae</taxon>
        <taxon>rosids</taxon>
        <taxon>fabids</taxon>
        <taxon>Cucurbitales</taxon>
        <taxon>Cucurbitaceae</taxon>
        <taxon>Benincaseae</taxon>
        <taxon>Cucumis</taxon>
    </lineage>
</organism>
<name>A0A9I9EJN2_CUCME</name>
<evidence type="ECO:0000313" key="1">
    <source>
        <dbReference type="EnsemblPlants" id="MELO3C034782.2.1"/>
    </source>
</evidence>
<dbReference type="EnsemblPlants" id="MELO3C034782.2.1">
    <property type="protein sequence ID" value="MELO3C034782.2.1"/>
    <property type="gene ID" value="MELO3C034782.2"/>
</dbReference>
<sequence length="145" mass="16738">ERLQKPFPSSIDDGWPIFKNPIKKSLFKNPKPNLPHAHQLAKHRRRPFLSQNPQSLHLYLHLLVFLSSAAAYYNPHKYSTVDHHRRDGLQMASPDATSLVRWHLQTRCASDGNVDGLWMVSHGLPMTTHKISTATTFRQILNVEW</sequence>
<dbReference type="AlphaFoldDB" id="A0A9I9EJN2"/>
<proteinExistence type="predicted"/>
<protein>
    <submittedName>
        <fullName evidence="1">Uncharacterized protein</fullName>
    </submittedName>
</protein>